<keyword evidence="2" id="KW-1185">Reference proteome</keyword>
<protein>
    <submittedName>
        <fullName evidence="1">Uncharacterized protein</fullName>
    </submittedName>
</protein>
<name>A0AAW0SLF8_SCYPA</name>
<comment type="caution">
    <text evidence="1">The sequence shown here is derived from an EMBL/GenBank/DDBJ whole genome shotgun (WGS) entry which is preliminary data.</text>
</comment>
<reference evidence="1 2" key="1">
    <citation type="submission" date="2023-03" db="EMBL/GenBank/DDBJ databases">
        <title>High-quality genome of Scylla paramamosain provides insights in environmental adaptation.</title>
        <authorList>
            <person name="Zhang L."/>
        </authorList>
    </citation>
    <scope>NUCLEOTIDE SEQUENCE [LARGE SCALE GENOMIC DNA]</scope>
    <source>
        <strain evidence="1">LZ_2023a</strain>
        <tissue evidence="1">Muscle</tissue>
    </source>
</reference>
<organism evidence="1 2">
    <name type="scientific">Scylla paramamosain</name>
    <name type="common">Mud crab</name>
    <dbReference type="NCBI Taxonomy" id="85552"/>
    <lineage>
        <taxon>Eukaryota</taxon>
        <taxon>Metazoa</taxon>
        <taxon>Ecdysozoa</taxon>
        <taxon>Arthropoda</taxon>
        <taxon>Crustacea</taxon>
        <taxon>Multicrustacea</taxon>
        <taxon>Malacostraca</taxon>
        <taxon>Eumalacostraca</taxon>
        <taxon>Eucarida</taxon>
        <taxon>Decapoda</taxon>
        <taxon>Pleocyemata</taxon>
        <taxon>Brachyura</taxon>
        <taxon>Eubrachyura</taxon>
        <taxon>Portunoidea</taxon>
        <taxon>Portunidae</taxon>
        <taxon>Portuninae</taxon>
        <taxon>Scylla</taxon>
    </lineage>
</organism>
<sequence length="135" mass="14875">MNHSKQIQAAGRGGIGQTGKDCVYTRLDYRLDGFGLQDVRYEHGPKTKTKTKTEAIVVHLDAANATSVINLNAARYFTHFSSLQRPYVTVVQDLATPANHCPASITPSNHSRHSKQPWGVNFKLLLCCFLGSKSC</sequence>
<dbReference type="EMBL" id="JARAKH010000049">
    <property type="protein sequence ID" value="KAK8376198.1"/>
    <property type="molecule type" value="Genomic_DNA"/>
</dbReference>
<dbReference type="AlphaFoldDB" id="A0AAW0SLF8"/>
<evidence type="ECO:0000313" key="1">
    <source>
        <dbReference type="EMBL" id="KAK8376198.1"/>
    </source>
</evidence>
<proteinExistence type="predicted"/>
<accession>A0AAW0SLF8</accession>
<gene>
    <name evidence="1" type="ORF">O3P69_008714</name>
</gene>
<dbReference type="Proteomes" id="UP001487740">
    <property type="component" value="Unassembled WGS sequence"/>
</dbReference>
<evidence type="ECO:0000313" key="2">
    <source>
        <dbReference type="Proteomes" id="UP001487740"/>
    </source>
</evidence>